<dbReference type="KEGG" id="adin:H7849_09595"/>
<dbReference type="InterPro" id="IPR038636">
    <property type="entry name" value="Wzi_sf"/>
</dbReference>
<dbReference type="Gene3D" id="2.40.160.130">
    <property type="entry name" value="Capsule assembly protein Wzi"/>
    <property type="match status" value="1"/>
</dbReference>
<dbReference type="Pfam" id="PF14052">
    <property type="entry name" value="Caps_assemb_Wzi"/>
    <property type="match status" value="1"/>
</dbReference>
<reference evidence="1 2" key="1">
    <citation type="submission" date="2020-08" db="EMBL/GenBank/DDBJ databases">
        <title>Edaphobacter telluris sp. nov. and Acidobacterium dinghuensis sp. nov., two acidobacteria isolated from forest soil.</title>
        <authorList>
            <person name="Fu J."/>
            <person name="Qiu L."/>
        </authorList>
    </citation>
    <scope>NUCLEOTIDE SEQUENCE [LARGE SCALE GENOMIC DNA]</scope>
    <source>
        <strain evidence="1">4Y35</strain>
    </source>
</reference>
<dbReference type="Proteomes" id="UP000515312">
    <property type="component" value="Chromosome"/>
</dbReference>
<dbReference type="AlphaFoldDB" id="A0A7G8BQS0"/>
<accession>A0A7G8BQS0</accession>
<sequence length="534" mass="60581">MDSWVYPALSRLQGLGYLDTAFLGLRPWTRLSILHMLQKTADKIDADTNNDEAREIYSSVLHEVAPELEKNFGSHAARAEFESAYTIMRGITGTPLRDSFHLGQTIVNDYGRPYQEGFNNYTGFSAHSELGRFALYFRGEYQHAPSATGYSPALFAFLSNLDLGIPVASNPNQATIPLGPIQSTNTFRVMEANLSYNILNHEVSFGKSDHWWAPNQSGSFAFSNNAENIYAFQIDRVEPLYIPFLSKLTGPFRYDFFIGSLKGHTYPNSPWMHAEKISFKPTENLELGFERTVIWGGKDHSPITIHTFLKSFFSLAAVSPAVKDSREDPGARFGTFDFSYRLPFMRKWLTLYTDSLVHDDVSPVSAPRRSGYMPGLYLSHFPGLDKLDLRVEGGTTDTVSTGGPNFLYNEAIQKQGYTNKGFIMGSWLGRQATGGQSWLTWHLSPQEQIQFSYRTMKIPQQFQNAQGTTKGFLPGGTTQNDWDFNVVKRIHKDIELNGWVQYERWVAPIYKTGVQNDTTIQFQVTWYPHEQKVF</sequence>
<evidence type="ECO:0000313" key="2">
    <source>
        <dbReference type="Proteomes" id="UP000515312"/>
    </source>
</evidence>
<name>A0A7G8BQS0_9BACT</name>
<gene>
    <name evidence="1" type="ORF">H7849_09595</name>
</gene>
<dbReference type="EMBL" id="CP060394">
    <property type="protein sequence ID" value="QNI34890.1"/>
    <property type="molecule type" value="Genomic_DNA"/>
</dbReference>
<protein>
    <submittedName>
        <fullName evidence="1">Capsule assembly Wzi family protein</fullName>
    </submittedName>
</protein>
<organism evidence="1 2">
    <name type="scientific">Alloacidobacterium dinghuense</name>
    <dbReference type="NCBI Taxonomy" id="2763107"/>
    <lineage>
        <taxon>Bacteria</taxon>
        <taxon>Pseudomonadati</taxon>
        <taxon>Acidobacteriota</taxon>
        <taxon>Terriglobia</taxon>
        <taxon>Terriglobales</taxon>
        <taxon>Acidobacteriaceae</taxon>
        <taxon>Alloacidobacterium</taxon>
    </lineage>
</organism>
<proteinExistence type="predicted"/>
<evidence type="ECO:0000313" key="1">
    <source>
        <dbReference type="EMBL" id="QNI34890.1"/>
    </source>
</evidence>
<keyword evidence="2" id="KW-1185">Reference proteome</keyword>
<dbReference type="InterPro" id="IPR026950">
    <property type="entry name" value="Caps_assemb_Wzi"/>
</dbReference>